<dbReference type="GO" id="GO:0007032">
    <property type="term" value="P:endosome organization"/>
    <property type="evidence" value="ECO:0007669"/>
    <property type="project" value="TreeGrafter"/>
</dbReference>
<dbReference type="GO" id="GO:0016301">
    <property type="term" value="F:kinase activity"/>
    <property type="evidence" value="ECO:0007669"/>
    <property type="project" value="UniProtKB-KW"/>
</dbReference>
<feature type="compositionally biased region" description="Polar residues" evidence="2">
    <location>
        <begin position="608"/>
        <end position="637"/>
    </location>
</feature>
<dbReference type="GO" id="GO:0005802">
    <property type="term" value="C:trans-Golgi network"/>
    <property type="evidence" value="ECO:0007669"/>
    <property type="project" value="TreeGrafter"/>
</dbReference>
<accession>B0DR96</accession>
<feature type="domain" description="SAM" evidence="5">
    <location>
        <begin position="416"/>
        <end position="481"/>
    </location>
</feature>
<dbReference type="InterPro" id="IPR001660">
    <property type="entry name" value="SAM"/>
</dbReference>
<gene>
    <name evidence="6" type="ORF">LACBIDRAFT_332008</name>
</gene>
<feature type="domain" description="PH" evidence="3">
    <location>
        <begin position="669"/>
        <end position="767"/>
    </location>
</feature>
<dbReference type="OrthoDB" id="73680at2759"/>
<dbReference type="SMART" id="SM00233">
    <property type="entry name" value="PH"/>
    <property type="match status" value="1"/>
</dbReference>
<dbReference type="InterPro" id="IPR036872">
    <property type="entry name" value="CH_dom_sf"/>
</dbReference>
<dbReference type="HOGENOM" id="CLU_264277_0_0_1"/>
<dbReference type="InterPro" id="IPR001849">
    <property type="entry name" value="PH_domain"/>
</dbReference>
<dbReference type="EMBL" id="DS547128">
    <property type="protein sequence ID" value="EDR02745.1"/>
    <property type="molecule type" value="Genomic_DNA"/>
</dbReference>
<evidence type="ECO:0000259" key="3">
    <source>
        <dbReference type="PROSITE" id="PS50003"/>
    </source>
</evidence>
<dbReference type="GO" id="GO:0005769">
    <property type="term" value="C:early endosome"/>
    <property type="evidence" value="ECO:0007669"/>
    <property type="project" value="TreeGrafter"/>
</dbReference>
<dbReference type="Proteomes" id="UP000001194">
    <property type="component" value="Unassembled WGS sequence"/>
</dbReference>
<evidence type="ECO:0000259" key="4">
    <source>
        <dbReference type="PROSITE" id="PS50021"/>
    </source>
</evidence>
<dbReference type="SUPFAM" id="SSF47769">
    <property type="entry name" value="SAM/Pointed domain"/>
    <property type="match status" value="1"/>
</dbReference>
<keyword evidence="7" id="KW-1185">Reference proteome</keyword>
<evidence type="ECO:0000256" key="1">
    <source>
        <dbReference type="ARBA" id="ARBA00022553"/>
    </source>
</evidence>
<dbReference type="InterPro" id="IPR001715">
    <property type="entry name" value="CH_dom"/>
</dbReference>
<feature type="region of interest" description="Disordered" evidence="2">
    <location>
        <begin position="523"/>
        <end position="648"/>
    </location>
</feature>
<evidence type="ECO:0000259" key="5">
    <source>
        <dbReference type="PROSITE" id="PS50105"/>
    </source>
</evidence>
<evidence type="ECO:0000313" key="6">
    <source>
        <dbReference type="EMBL" id="EDR02745.1"/>
    </source>
</evidence>
<dbReference type="Gene3D" id="1.10.150.50">
    <property type="entry name" value="Transcription Factor, Ets-1"/>
    <property type="match status" value="1"/>
</dbReference>
<dbReference type="PROSITE" id="PS50021">
    <property type="entry name" value="CH"/>
    <property type="match status" value="1"/>
</dbReference>
<dbReference type="PROSITE" id="PS50105">
    <property type="entry name" value="SAM_DOMAIN"/>
    <property type="match status" value="1"/>
</dbReference>
<dbReference type="InterPro" id="IPR011993">
    <property type="entry name" value="PH-like_dom_sf"/>
</dbReference>
<dbReference type="KEGG" id="lbc:LACBIDRAFT_332008"/>
<dbReference type="PANTHER" id="PTHR22902">
    <property type="entry name" value="SESQUIPEDALIAN"/>
    <property type="match status" value="1"/>
</dbReference>
<dbReference type="Gene3D" id="2.30.29.30">
    <property type="entry name" value="Pleckstrin-homology domain (PH domain)/Phosphotyrosine-binding domain (PTB)"/>
    <property type="match status" value="1"/>
</dbReference>
<dbReference type="PROSITE" id="PS50003">
    <property type="entry name" value="PH_DOMAIN"/>
    <property type="match status" value="1"/>
</dbReference>
<feature type="region of interest" description="Disordered" evidence="2">
    <location>
        <begin position="166"/>
        <end position="192"/>
    </location>
</feature>
<feature type="compositionally biased region" description="Basic and acidic residues" evidence="2">
    <location>
        <begin position="399"/>
        <end position="413"/>
    </location>
</feature>
<dbReference type="GO" id="GO:0001881">
    <property type="term" value="P:receptor recycling"/>
    <property type="evidence" value="ECO:0007669"/>
    <property type="project" value="TreeGrafter"/>
</dbReference>
<dbReference type="AlphaFoldDB" id="B0DR96"/>
<evidence type="ECO:0000256" key="2">
    <source>
        <dbReference type="SAM" id="MobiDB-lite"/>
    </source>
</evidence>
<feature type="compositionally biased region" description="Basic and acidic residues" evidence="2">
    <location>
        <begin position="234"/>
        <end position="251"/>
    </location>
</feature>
<feature type="compositionally biased region" description="Polar residues" evidence="2">
    <location>
        <begin position="837"/>
        <end position="851"/>
    </location>
</feature>
<dbReference type="GO" id="GO:0042147">
    <property type="term" value="P:retrograde transport, endosome to Golgi"/>
    <property type="evidence" value="ECO:0007669"/>
    <property type="project" value="TreeGrafter"/>
</dbReference>
<dbReference type="Pfam" id="PF00536">
    <property type="entry name" value="SAM_1"/>
    <property type="match status" value="1"/>
</dbReference>
<feature type="region of interest" description="Disordered" evidence="2">
    <location>
        <begin position="837"/>
        <end position="869"/>
    </location>
</feature>
<dbReference type="GO" id="GO:0055037">
    <property type="term" value="C:recycling endosome"/>
    <property type="evidence" value="ECO:0007669"/>
    <property type="project" value="TreeGrafter"/>
</dbReference>
<name>B0DR96_LACBS</name>
<dbReference type="InParanoid" id="B0DR96"/>
<keyword evidence="1" id="KW-0597">Phosphoprotein</keyword>
<dbReference type="FunCoup" id="B0DR96">
    <property type="interactions" value="52"/>
</dbReference>
<dbReference type="InterPro" id="IPR045188">
    <property type="entry name" value="Boi1/Boi2-like"/>
</dbReference>
<organism evidence="7">
    <name type="scientific">Laccaria bicolor (strain S238N-H82 / ATCC MYA-4686)</name>
    <name type="common">Bicoloured deceiver</name>
    <name type="synonym">Laccaria laccata var. bicolor</name>
    <dbReference type="NCBI Taxonomy" id="486041"/>
    <lineage>
        <taxon>Eukaryota</taxon>
        <taxon>Fungi</taxon>
        <taxon>Dikarya</taxon>
        <taxon>Basidiomycota</taxon>
        <taxon>Agaricomycotina</taxon>
        <taxon>Agaricomycetes</taxon>
        <taxon>Agaricomycetidae</taxon>
        <taxon>Agaricales</taxon>
        <taxon>Agaricineae</taxon>
        <taxon>Hydnangiaceae</taxon>
        <taxon>Laccaria</taxon>
    </lineage>
</organism>
<proteinExistence type="predicted"/>
<feature type="compositionally biased region" description="Polar residues" evidence="2">
    <location>
        <begin position="538"/>
        <end position="562"/>
    </location>
</feature>
<feature type="domain" description="Calponin-homology (CH)" evidence="4">
    <location>
        <begin position="869"/>
        <end position="976"/>
    </location>
</feature>
<keyword evidence="6" id="KW-0418">Kinase</keyword>
<evidence type="ECO:0000313" key="7">
    <source>
        <dbReference type="Proteomes" id="UP000001194"/>
    </source>
</evidence>
<reference evidence="6 7" key="1">
    <citation type="journal article" date="2008" name="Nature">
        <title>The genome of Laccaria bicolor provides insights into mycorrhizal symbiosis.</title>
        <authorList>
            <person name="Martin F."/>
            <person name="Aerts A."/>
            <person name="Ahren D."/>
            <person name="Brun A."/>
            <person name="Danchin E.G.J."/>
            <person name="Duchaussoy F."/>
            <person name="Gibon J."/>
            <person name="Kohler A."/>
            <person name="Lindquist E."/>
            <person name="Pereda V."/>
            <person name="Salamov A."/>
            <person name="Shapiro H.J."/>
            <person name="Wuyts J."/>
            <person name="Blaudez D."/>
            <person name="Buee M."/>
            <person name="Brokstein P."/>
            <person name="Canbaeck B."/>
            <person name="Cohen D."/>
            <person name="Courty P.E."/>
            <person name="Coutinho P.M."/>
            <person name="Delaruelle C."/>
            <person name="Detter J.C."/>
            <person name="Deveau A."/>
            <person name="DiFazio S."/>
            <person name="Duplessis S."/>
            <person name="Fraissinet-Tachet L."/>
            <person name="Lucic E."/>
            <person name="Frey-Klett P."/>
            <person name="Fourrey C."/>
            <person name="Feussner I."/>
            <person name="Gay G."/>
            <person name="Grimwood J."/>
            <person name="Hoegger P.J."/>
            <person name="Jain P."/>
            <person name="Kilaru S."/>
            <person name="Labbe J."/>
            <person name="Lin Y.C."/>
            <person name="Legue V."/>
            <person name="Le Tacon F."/>
            <person name="Marmeisse R."/>
            <person name="Melayah D."/>
            <person name="Montanini B."/>
            <person name="Muratet M."/>
            <person name="Nehls U."/>
            <person name="Niculita-Hirzel H."/>
            <person name="Oudot-Le Secq M.P."/>
            <person name="Peter M."/>
            <person name="Quesneville H."/>
            <person name="Rajashekar B."/>
            <person name="Reich M."/>
            <person name="Rouhier N."/>
            <person name="Schmutz J."/>
            <person name="Yin T."/>
            <person name="Chalot M."/>
            <person name="Henrissat B."/>
            <person name="Kuees U."/>
            <person name="Lucas S."/>
            <person name="Van de Peer Y."/>
            <person name="Podila G.K."/>
            <person name="Polle A."/>
            <person name="Pukkila P.J."/>
            <person name="Richardson P.M."/>
            <person name="Rouze P."/>
            <person name="Sanders I.R."/>
            <person name="Stajich J.E."/>
            <person name="Tunlid A."/>
            <person name="Tuskan G."/>
            <person name="Grigoriev I.V."/>
        </authorList>
    </citation>
    <scope>NUCLEOTIDE SEQUENCE [LARGE SCALE GENOMIC DNA]</scope>
    <source>
        <strain evidence="7">S238N-H82 / ATCC MYA-4686</strain>
    </source>
</reference>
<sequence length="1267" mass="139041">MSSGQSARIIIAATSDFCARSEALQMNPMTAAILAAQFSQGSSCLGLGVYCDVWLTKYRSPSSVQVQGVMPEYVSALYDCLSKPKDQCSFRTGERTAVVEQGNMSINGLWKSHNRTGAVAFSPKSYTSLAAPSIKSPPAVRSITFAVESSRDLDGEPEFTLPRLKQLTAPFPNPGDHNNEDLEGPESSGEGDRVLNASVGDGQMIERFERDADGDVVSFLDVDTETDEGGSEMSDTRHASDVNVSHDWHKSARTKLAEKTWRATQKLEALPKPYPRGEVEGGQAVRHVVFPNKHESEQTVTTGSPPVFQLAPLSNLLFREATFVEEKIPSPASTSATVPQARIFAWEEQKGTTTAALQLPFSGLPSSTPTVPIGVSPLKRNDTVSSSPTNPTPAYHQLVSEDKTEGGENEKDPTEWTVKEVVEWLKGKGIDQNIRDKFVEHEITGDVLLTLDVDLLKMEVGVMGFGKLMCIANAITDLRWPPSRVYSDHPKDPSLFPSGEAPKKKVILPPNRVEDVNRTWGEAVPLQSTRRQPFGLSHDSTSPTGDSSKPSQGTFTPASSPPSDGDKFGAGDKPTFFALPFGKRRKPPPTVGEDVEIQPERLLFSLSKGGNPSSTHLQRPSTHSNPSFKNPQTSSDGPRSPERVGGTLMDGKSSIAVQQGQTILTQIGEPDHIGWMHKKRDGGNSWKPHYFVLKGQRLFWLKSDSNMNTHLEGFIDIVGYKVTMDETLYPGRYGFRIDRDQDKTHFFTSDSVSIIREWVKAIMKATIARDHTKPIISPCTIPTIPLAVAQAMVPAPRPPSPATLRALQRENHNRLSHRGDNIHSVIFPDIRSDQTHLATAGTPSSLPQNSAFLKPKEKRSASSSHSALNPTDSRLVEWANFHLPPSLQVDDPTTSFFGGLALLRLAESIGGTCFPPVPDSAFPVDPTDNDLDGLFRLFDLLLDNGVHTGSVCINDIRQGKRGKILQLLKALKSWEDRRGVLAATMNGTLHPGGGGAFSVPTGMWAESRIFNSAIPNIAYSTRLRFATEHIMTKSSKPTLSHLGESPQLANQSKRHSRFLMKAILPLDIFEEVLRNLATSEDTVTLNHASPVPNTRRIVASVLIFENWAFGVAERKYWGGLLENTENFHSIPQLEELHLGLNGQPFLDSICRAHNDGTSPLNLSRLRSLYLSSRKDPPDMIPNIEPILKSWNPRVEVLTVSCGFDLLEPFRTVLKRWASAGGSGLREIKIEVLSMGFRVAGSRFFHHRVFAGDTVEQLQGTPPRIASC</sequence>
<dbReference type="Pfam" id="PF00169">
    <property type="entry name" value="PH"/>
    <property type="match status" value="1"/>
</dbReference>
<dbReference type="STRING" id="486041.B0DR96"/>
<dbReference type="SMART" id="SM00454">
    <property type="entry name" value="SAM"/>
    <property type="match status" value="1"/>
</dbReference>
<protein>
    <submittedName>
        <fullName evidence="6">Membrane-associated guanylate kinase-interacting protein</fullName>
    </submittedName>
</protein>
<dbReference type="SUPFAM" id="SSF47576">
    <property type="entry name" value="Calponin-homology domain, CH-domain"/>
    <property type="match status" value="1"/>
</dbReference>
<dbReference type="GeneID" id="6082192"/>
<keyword evidence="6" id="KW-0808">Transferase</keyword>
<feature type="region of interest" description="Disordered" evidence="2">
    <location>
        <begin position="380"/>
        <end position="413"/>
    </location>
</feature>
<dbReference type="RefSeq" id="XP_001886455.1">
    <property type="nucleotide sequence ID" value="XM_001886420.1"/>
</dbReference>
<feature type="region of interest" description="Disordered" evidence="2">
    <location>
        <begin position="491"/>
        <end position="510"/>
    </location>
</feature>
<feature type="region of interest" description="Disordered" evidence="2">
    <location>
        <begin position="225"/>
        <end position="251"/>
    </location>
</feature>
<dbReference type="InterPro" id="IPR013761">
    <property type="entry name" value="SAM/pointed_sf"/>
</dbReference>
<dbReference type="GO" id="GO:0005829">
    <property type="term" value="C:cytosol"/>
    <property type="evidence" value="ECO:0007669"/>
    <property type="project" value="GOC"/>
</dbReference>
<dbReference type="SUPFAM" id="SSF50729">
    <property type="entry name" value="PH domain-like"/>
    <property type="match status" value="1"/>
</dbReference>
<dbReference type="PANTHER" id="PTHR22902:SF27">
    <property type="entry name" value="PLECKSTRIN HOMOLOGY DOMAIN-CONTAINING FAMILY A MEMBER 3"/>
    <property type="match status" value="1"/>
</dbReference>